<gene>
    <name evidence="1" type="ORF">DDW44_28690</name>
</gene>
<dbReference type="RefSeq" id="WP_018890433.1">
    <property type="nucleotide sequence ID" value="NZ_CP029188.1"/>
</dbReference>
<reference evidence="1 2" key="1">
    <citation type="submission" date="2018-05" db="EMBL/GenBank/DDBJ databases">
        <title>Complete genome sequence of sponge-derived Streptomyces sp. HNM0039.</title>
        <authorList>
            <person name="Huang X."/>
            <person name="Zhou S."/>
        </authorList>
    </citation>
    <scope>NUCLEOTIDE SEQUENCE [LARGE SCALE GENOMIC DNA]</scope>
    <source>
        <strain evidence="1 2">HNM0039</strain>
    </source>
</reference>
<evidence type="ECO:0000313" key="2">
    <source>
        <dbReference type="Proteomes" id="UP000244900"/>
    </source>
</evidence>
<dbReference type="OrthoDB" id="4322905at2"/>
<proteinExistence type="predicted"/>
<dbReference type="AlphaFoldDB" id="A0A2S1T134"/>
<protein>
    <submittedName>
        <fullName evidence="1">Uncharacterized protein</fullName>
    </submittedName>
</protein>
<dbReference type="Proteomes" id="UP000244900">
    <property type="component" value="Chromosome"/>
</dbReference>
<organism evidence="1 2">
    <name type="scientific">Streptomyces tirandamycinicus</name>
    <dbReference type="NCBI Taxonomy" id="2174846"/>
    <lineage>
        <taxon>Bacteria</taxon>
        <taxon>Bacillati</taxon>
        <taxon>Actinomycetota</taxon>
        <taxon>Actinomycetes</taxon>
        <taxon>Kitasatosporales</taxon>
        <taxon>Streptomycetaceae</taxon>
        <taxon>Streptomyces</taxon>
    </lineage>
</organism>
<name>A0A2S1T134_9ACTN</name>
<evidence type="ECO:0000313" key="1">
    <source>
        <dbReference type="EMBL" id="AWI32331.1"/>
    </source>
</evidence>
<dbReference type="KEGG" id="stir:DDW44_28690"/>
<keyword evidence="2" id="KW-1185">Reference proteome</keyword>
<dbReference type="EMBL" id="CP029188">
    <property type="protein sequence ID" value="AWI32331.1"/>
    <property type="molecule type" value="Genomic_DNA"/>
</dbReference>
<accession>A0A2S1T134</accession>
<sequence>MTTPGRTDYVDIVAVRDDRSAPAGETTVIRLLGLLPGHWPCLPEVRADRIRLRIALDAVTDPRTVSSAVSRALADSALRGWSRHRD</sequence>